<dbReference type="OrthoDB" id="1029779at2"/>
<keyword evidence="1" id="KW-0732">Signal</keyword>
<evidence type="ECO:0000313" key="3">
    <source>
        <dbReference type="Proteomes" id="UP000184509"/>
    </source>
</evidence>
<dbReference type="EMBL" id="FQTV01000005">
    <property type="protein sequence ID" value="SHF13257.1"/>
    <property type="molecule type" value="Genomic_DNA"/>
</dbReference>
<evidence type="ECO:0000313" key="2">
    <source>
        <dbReference type="EMBL" id="SHF13257.1"/>
    </source>
</evidence>
<feature type="signal peptide" evidence="1">
    <location>
        <begin position="1"/>
        <end position="20"/>
    </location>
</feature>
<dbReference type="RefSeq" id="WP_073400393.1">
    <property type="nucleotide sequence ID" value="NZ_FQTV01000005.1"/>
</dbReference>
<protein>
    <recommendedName>
        <fullName evidence="4">Lipoprotein</fullName>
    </recommendedName>
</protein>
<accession>A0A1M4Z633</accession>
<keyword evidence="3" id="KW-1185">Reference proteome</keyword>
<dbReference type="Proteomes" id="UP000184509">
    <property type="component" value="Unassembled WGS sequence"/>
</dbReference>
<name>A0A1M4Z633_9BACE</name>
<gene>
    <name evidence="2" type="ORF">SAMN05444405_105175</name>
</gene>
<feature type="chain" id="PRO_5013155181" description="Lipoprotein" evidence="1">
    <location>
        <begin position="21"/>
        <end position="112"/>
    </location>
</feature>
<dbReference type="AlphaFoldDB" id="A0A1M4Z633"/>
<dbReference type="PROSITE" id="PS51257">
    <property type="entry name" value="PROKAR_LIPOPROTEIN"/>
    <property type="match status" value="1"/>
</dbReference>
<evidence type="ECO:0008006" key="4">
    <source>
        <dbReference type="Google" id="ProtNLM"/>
    </source>
</evidence>
<reference evidence="2 3" key="1">
    <citation type="submission" date="2016-11" db="EMBL/GenBank/DDBJ databases">
        <authorList>
            <person name="Jaros S."/>
            <person name="Januszkiewicz K."/>
            <person name="Wedrychowicz H."/>
        </authorList>
    </citation>
    <scope>NUCLEOTIDE SEQUENCE [LARGE SCALE GENOMIC DNA]</scope>
    <source>
        <strain evidence="2 3">DSM 26991</strain>
    </source>
</reference>
<sequence length="112" mass="12716">MKTKHIALLLVCICALFTSCKVGNYSQERGLPDQAYLYFVANENYDGEVQVSVDNNTSFNAKVIKEKKGTIKRDIYAIAKGKRNLKVYYNGNVIYEKVIFVSAQETKKIQLP</sequence>
<dbReference type="STRING" id="1297750.SAMN05444405_105175"/>
<evidence type="ECO:0000256" key="1">
    <source>
        <dbReference type="SAM" id="SignalP"/>
    </source>
</evidence>
<proteinExistence type="predicted"/>
<organism evidence="2 3">
    <name type="scientific">Bacteroides luti</name>
    <dbReference type="NCBI Taxonomy" id="1297750"/>
    <lineage>
        <taxon>Bacteria</taxon>
        <taxon>Pseudomonadati</taxon>
        <taxon>Bacteroidota</taxon>
        <taxon>Bacteroidia</taxon>
        <taxon>Bacteroidales</taxon>
        <taxon>Bacteroidaceae</taxon>
        <taxon>Bacteroides</taxon>
    </lineage>
</organism>